<dbReference type="Proteomes" id="UP000396788">
    <property type="component" value="Unassembled WGS sequence"/>
</dbReference>
<gene>
    <name evidence="6" type="ORF">PCE31107_03860</name>
</gene>
<keyword evidence="4" id="KW-0456">Lyase</keyword>
<reference evidence="6 7" key="1">
    <citation type="submission" date="2019-08" db="EMBL/GenBank/DDBJ databases">
        <authorList>
            <person name="Peeters C."/>
        </authorList>
    </citation>
    <scope>NUCLEOTIDE SEQUENCE [LARGE SCALE GENOMIC DNA]</scope>
    <source>
        <strain evidence="6 7">LMG 31107</strain>
    </source>
</reference>
<dbReference type="GO" id="GO:0042597">
    <property type="term" value="C:periplasmic space"/>
    <property type="evidence" value="ECO:0007669"/>
    <property type="project" value="UniProtKB-SubCell"/>
</dbReference>
<dbReference type="SUPFAM" id="SSF48230">
    <property type="entry name" value="Chondroitin AC/alginate lyase"/>
    <property type="match status" value="1"/>
</dbReference>
<dbReference type="EMBL" id="CABPRY010000011">
    <property type="protein sequence ID" value="VVE35027.1"/>
    <property type="molecule type" value="Genomic_DNA"/>
</dbReference>
<dbReference type="InterPro" id="IPR012480">
    <property type="entry name" value="Hepar_II_III_C"/>
</dbReference>
<evidence type="ECO:0000259" key="5">
    <source>
        <dbReference type="Pfam" id="PF07940"/>
    </source>
</evidence>
<name>A0A5E4XFB9_9BURK</name>
<evidence type="ECO:0000256" key="4">
    <source>
        <dbReference type="ARBA" id="ARBA00023239"/>
    </source>
</evidence>
<proteinExistence type="predicted"/>
<dbReference type="PANTHER" id="PTHR39210:SF1">
    <property type="entry name" value="HEPARIN-SULFATE LYASE"/>
    <property type="match status" value="1"/>
</dbReference>
<keyword evidence="3" id="KW-0574">Periplasm</keyword>
<evidence type="ECO:0000313" key="7">
    <source>
        <dbReference type="Proteomes" id="UP000396788"/>
    </source>
</evidence>
<accession>A0A5E4XFB9</accession>
<protein>
    <recommendedName>
        <fullName evidence="5">Heparinase II/III-like C-terminal domain-containing protein</fullName>
    </recommendedName>
</protein>
<dbReference type="Pfam" id="PF07940">
    <property type="entry name" value="Hepar_II_III_C"/>
    <property type="match status" value="1"/>
</dbReference>
<sequence length="630" mass="71061">MVKRRLSQATTLWRLGPANLARVVAYRALGRTGYYRRTMPRSPSSSEPFFAFESARSSPQGSAILSELARPDIVEQADALLAGTLKFYGDRDWRVGFPPAWHRNPRSGEDALNVRGTHWSDINEFSLNAGDIKDLWEPSRFDGLVLLAQSWLITRASKYANAVEQWLGDWCRENPVSCGVNWKCAQEAGIRLMHVLLVAEMLDRYAGVARRGGFWAFVDTHCARIAPTMLYAIAQDNNHATSEAAALYMAGLAGIRWADAPAALAVAARRWHALGRKWLPNRVDRLVMPDGSFSQHSTNYHRLMLDTLSLAQWWCDRLRDQPLGGQWQVRTQAAARWLCAMTDPRSGGAPNLGANDGARLINLDGAPYRDFRPSVQTAYFIFFRARRYVAGPWDRTGRWLGIEIPERIDATPERTRFPDGGYAMLPLGDDGRVWLRLPTFRFRPSHADGLHMDLWWRGTNVLRDGGTYSYNTDTTTLDYFSGTASHNTLQFDARNQMPRLSRFLFGDWLQCEQATTLPEQGVVTAAYRNRVGDWHKREMKVVGGNEVRVTDEFASNASQTTLRWRLAPGNWRLRGNECTDGSTTLRVDGASTLCLETGWESLCYGQRDEIPVLVARAPAKGRIETSIRLN</sequence>
<evidence type="ECO:0000313" key="6">
    <source>
        <dbReference type="EMBL" id="VVE35027.1"/>
    </source>
</evidence>
<evidence type="ECO:0000256" key="1">
    <source>
        <dbReference type="ARBA" id="ARBA00004418"/>
    </source>
</evidence>
<comment type="subcellular location">
    <subcellularLocation>
        <location evidence="1">Periplasm</location>
    </subcellularLocation>
</comment>
<dbReference type="Gene3D" id="2.70.98.70">
    <property type="match status" value="1"/>
</dbReference>
<evidence type="ECO:0000256" key="2">
    <source>
        <dbReference type="ARBA" id="ARBA00022729"/>
    </source>
</evidence>
<dbReference type="InterPro" id="IPR008929">
    <property type="entry name" value="Chondroitin_lyas"/>
</dbReference>
<evidence type="ECO:0000256" key="3">
    <source>
        <dbReference type="ARBA" id="ARBA00022764"/>
    </source>
</evidence>
<dbReference type="AlphaFoldDB" id="A0A5E4XFB9"/>
<dbReference type="PANTHER" id="PTHR39210">
    <property type="entry name" value="HEPARIN-SULFATE LYASE"/>
    <property type="match status" value="1"/>
</dbReference>
<dbReference type="GO" id="GO:0016829">
    <property type="term" value="F:lyase activity"/>
    <property type="evidence" value="ECO:0007669"/>
    <property type="project" value="UniProtKB-KW"/>
</dbReference>
<dbReference type="Gene3D" id="1.50.10.100">
    <property type="entry name" value="Chondroitin AC/alginate lyase"/>
    <property type="match status" value="1"/>
</dbReference>
<keyword evidence="2" id="KW-0732">Signal</keyword>
<organism evidence="6 7">
    <name type="scientific">Pandoraea cepalis</name>
    <dbReference type="NCBI Taxonomy" id="2508294"/>
    <lineage>
        <taxon>Bacteria</taxon>
        <taxon>Pseudomonadati</taxon>
        <taxon>Pseudomonadota</taxon>
        <taxon>Betaproteobacteria</taxon>
        <taxon>Burkholderiales</taxon>
        <taxon>Burkholderiaceae</taxon>
        <taxon>Pandoraea</taxon>
    </lineage>
</organism>
<feature type="domain" description="Heparinase II/III-like C-terminal" evidence="5">
    <location>
        <begin position="411"/>
        <end position="587"/>
    </location>
</feature>